<dbReference type="EMBL" id="BAABLP010000002">
    <property type="protein sequence ID" value="GAA4744442.1"/>
    <property type="molecule type" value="Genomic_DNA"/>
</dbReference>
<dbReference type="PROSITE" id="PS51184">
    <property type="entry name" value="JMJC"/>
    <property type="match status" value="1"/>
</dbReference>
<sequence length="418" mass="44219">MPVSDGIVTTEGEPGDRPALGRCIAVPADRFAAEFWGRRALLSPAADLQRGFDDLLTADAVDELLADRALRTPFIRMAKEGSVLPPSRYTAPGGFGAEVSDQVSTDRVLAEFAAGATIVLQGLHRTWRPLQDFSRQLILDLGHPVQINAYITPAQSRGFDPHYDVHDVFVLQISGEKRWVVHEPVREHPFADEPWSQHAAAVQARAAEPPAIETVLRPGDSLYLPSGWIHSAVAQGGTTVHVTVGMPAFTLADIGRDLVASALRADALREPLPIGADVGDPQALAAAVQAASAALVAALSGGADPTGVADVLGRRLTRMTRPEPVRPLATVDALAALTPAASVHWRHGLRAEVRATDAEVSIRLADRTVTLPPQTAEAITALQAGATPSAGALPALDEHDSLVVARRLVREGVLVLAP</sequence>
<feature type="domain" description="JmjC" evidence="4">
    <location>
        <begin position="115"/>
        <end position="263"/>
    </location>
</feature>
<proteinExistence type="predicted"/>
<evidence type="ECO:0000313" key="6">
    <source>
        <dbReference type="Proteomes" id="UP001500121"/>
    </source>
</evidence>
<dbReference type="Proteomes" id="UP001500121">
    <property type="component" value="Unassembled WGS sequence"/>
</dbReference>
<dbReference type="RefSeq" id="WP_345480456.1">
    <property type="nucleotide sequence ID" value="NZ_BAABLP010000002.1"/>
</dbReference>
<keyword evidence="3" id="KW-0408">Iron</keyword>
<name>A0ABP8Z2D6_9MICO</name>
<keyword evidence="2" id="KW-0479">Metal-binding</keyword>
<evidence type="ECO:0000259" key="4">
    <source>
        <dbReference type="PROSITE" id="PS51184"/>
    </source>
</evidence>
<dbReference type="Gene3D" id="2.60.120.650">
    <property type="entry name" value="Cupin"/>
    <property type="match status" value="1"/>
</dbReference>
<protein>
    <recommendedName>
        <fullName evidence="4">JmjC domain-containing protein</fullName>
    </recommendedName>
</protein>
<dbReference type="Pfam" id="PF08007">
    <property type="entry name" value="JmjC_2"/>
    <property type="match status" value="1"/>
</dbReference>
<keyword evidence="6" id="KW-1185">Reference proteome</keyword>
<comment type="caution">
    <text evidence="5">The sequence shown here is derived from an EMBL/GenBank/DDBJ whole genome shotgun (WGS) entry which is preliminary data.</text>
</comment>
<dbReference type="SMART" id="SM00558">
    <property type="entry name" value="JmjC"/>
    <property type="match status" value="1"/>
</dbReference>
<reference evidence="6" key="1">
    <citation type="journal article" date="2019" name="Int. J. Syst. Evol. Microbiol.">
        <title>The Global Catalogue of Microorganisms (GCM) 10K type strain sequencing project: providing services to taxonomists for standard genome sequencing and annotation.</title>
        <authorList>
            <consortium name="The Broad Institute Genomics Platform"/>
            <consortium name="The Broad Institute Genome Sequencing Center for Infectious Disease"/>
            <person name="Wu L."/>
            <person name="Ma J."/>
        </authorList>
    </citation>
    <scope>NUCLEOTIDE SEQUENCE [LARGE SCALE GENOMIC DNA]</scope>
    <source>
        <strain evidence="6">JCM 19015</strain>
    </source>
</reference>
<evidence type="ECO:0000256" key="2">
    <source>
        <dbReference type="ARBA" id="ARBA00022723"/>
    </source>
</evidence>
<accession>A0ABP8Z2D6</accession>
<dbReference type="InterPro" id="IPR003347">
    <property type="entry name" value="JmjC_dom"/>
</dbReference>
<organism evidence="5 6">
    <name type="scientific">Amnibacterium soli</name>
    <dbReference type="NCBI Taxonomy" id="1282736"/>
    <lineage>
        <taxon>Bacteria</taxon>
        <taxon>Bacillati</taxon>
        <taxon>Actinomycetota</taxon>
        <taxon>Actinomycetes</taxon>
        <taxon>Micrococcales</taxon>
        <taxon>Microbacteriaceae</taxon>
        <taxon>Amnibacterium</taxon>
    </lineage>
</organism>
<dbReference type="SUPFAM" id="SSF51197">
    <property type="entry name" value="Clavaminate synthase-like"/>
    <property type="match status" value="1"/>
</dbReference>
<evidence type="ECO:0000256" key="1">
    <source>
        <dbReference type="ARBA" id="ARBA00001954"/>
    </source>
</evidence>
<gene>
    <name evidence="5" type="ORF">GCM10025783_15140</name>
</gene>
<dbReference type="PANTHER" id="PTHR13096:SF9">
    <property type="entry name" value="BIFUNCTIONAL LYSINE-SPECIFIC DEMETHYLASE AND HISTIDYL-HYDROXYLASE"/>
    <property type="match status" value="1"/>
</dbReference>
<evidence type="ECO:0000313" key="5">
    <source>
        <dbReference type="EMBL" id="GAA4744442.1"/>
    </source>
</evidence>
<dbReference type="InterPro" id="IPR039994">
    <property type="entry name" value="NO66-like"/>
</dbReference>
<evidence type="ECO:0000256" key="3">
    <source>
        <dbReference type="ARBA" id="ARBA00023004"/>
    </source>
</evidence>
<dbReference type="PANTHER" id="PTHR13096">
    <property type="entry name" value="MINA53 MYC INDUCED NUCLEAR ANTIGEN"/>
    <property type="match status" value="1"/>
</dbReference>
<comment type="cofactor">
    <cofactor evidence="1">
        <name>Fe(2+)</name>
        <dbReference type="ChEBI" id="CHEBI:29033"/>
    </cofactor>
</comment>